<dbReference type="Gene3D" id="3.40.50.880">
    <property type="match status" value="1"/>
</dbReference>
<dbReference type="InterPro" id="IPR005697">
    <property type="entry name" value="HST_MetA"/>
</dbReference>
<keyword evidence="5" id="KW-0486">Methionine biosynthesis</keyword>
<dbReference type="Pfam" id="PF04204">
    <property type="entry name" value="HTS"/>
    <property type="match status" value="1"/>
</dbReference>
<evidence type="ECO:0000313" key="7">
    <source>
        <dbReference type="EMBL" id="SQB97442.1"/>
    </source>
</evidence>
<keyword evidence="2 5" id="KW-0028">Amino-acid biosynthesis</keyword>
<dbReference type="Proteomes" id="UP000250166">
    <property type="component" value="Unassembled WGS sequence"/>
</dbReference>
<feature type="active site" evidence="5">
    <location>
        <position position="236"/>
    </location>
</feature>
<evidence type="ECO:0000256" key="5">
    <source>
        <dbReference type="HAMAP-Rule" id="MF_00295"/>
    </source>
</evidence>
<comment type="catalytic activity">
    <reaction evidence="5">
        <text>L-homoserine + acetyl-CoA = O-acetyl-L-homoserine + CoA</text>
        <dbReference type="Rhea" id="RHEA:13701"/>
        <dbReference type="ChEBI" id="CHEBI:57287"/>
        <dbReference type="ChEBI" id="CHEBI:57288"/>
        <dbReference type="ChEBI" id="CHEBI:57476"/>
        <dbReference type="ChEBI" id="CHEBI:57716"/>
        <dbReference type="EC" id="2.3.1.31"/>
    </reaction>
</comment>
<sequence length="297" mass="34034">MPLIIPEQIPAYKLLKDYVFIIGQKRAIMQDIRPLEVLIVNLMPIKIQTENQILSLIGNSPLQVNITLLATQSYKGTNTPQSHLDRFYTKFSDIVGKNFDGAIVTGAPIEHLAFEEVKYWQELKEVMNYLRKHCTSTMYLCWGAMAGLYHFYHIDKIALSHKLFGVFKHRATADDVLLSGLNDTIKIPHSRHSGIDEKKVRALSKQGTLKILLEGKKSGISIIKDHKDIFILGHPEYSKETLDNEYKRDKAKGLSISKPKKYYDKNGTPQMTWRSDASVIFANWLNFNVYQATPFKF</sequence>
<feature type="site" description="Important for acyl-CoA specificity" evidence="5">
    <location>
        <position position="110"/>
    </location>
</feature>
<protein>
    <recommendedName>
        <fullName evidence="5">Homoserine O-acetyltransferase</fullName>
        <shortName evidence="5">HAT</shortName>
        <ecNumber evidence="5">2.3.1.31</ecNumber>
    </recommendedName>
    <alternativeName>
        <fullName evidence="5">Homoserine transacetylase</fullName>
        <shortName evidence="5">HTA</shortName>
    </alternativeName>
</protein>
<dbReference type="RefSeq" id="WP_112058212.1">
    <property type="nucleotide sequence ID" value="NZ_UAWL01000006.1"/>
</dbReference>
<dbReference type="EMBL" id="UAWL01000006">
    <property type="protein sequence ID" value="SQB97442.1"/>
    <property type="molecule type" value="Genomic_DNA"/>
</dbReference>
<feature type="active site" description="Acyl-thioester intermediate" evidence="5 6">
    <location>
        <position position="141"/>
    </location>
</feature>
<proteinExistence type="inferred from homology"/>
<dbReference type="GO" id="GO:0019281">
    <property type="term" value="P:L-methionine biosynthetic process from homoserine via O-succinyl-L-homoserine and cystathionine"/>
    <property type="evidence" value="ECO:0007669"/>
    <property type="project" value="InterPro"/>
</dbReference>
<dbReference type="GO" id="GO:0008899">
    <property type="term" value="F:homoserine O-succinyltransferase activity"/>
    <property type="evidence" value="ECO:0007669"/>
    <property type="project" value="UniProtKB-UniRule"/>
</dbReference>
<feature type="binding site" evidence="5">
    <location>
        <position position="162"/>
    </location>
    <ligand>
        <name>substrate</name>
    </ligand>
</feature>
<keyword evidence="3 5" id="KW-0808">Transferase</keyword>
<dbReference type="PANTHER" id="PTHR20919">
    <property type="entry name" value="HOMOSERINE O-SUCCINYLTRANSFERASE"/>
    <property type="match status" value="1"/>
</dbReference>
<dbReference type="GO" id="GO:0004414">
    <property type="term" value="F:homoserine O-acetyltransferase activity"/>
    <property type="evidence" value="ECO:0007669"/>
    <property type="project" value="UniProtKB-EC"/>
</dbReference>
<accession>A0A2X3B080</accession>
<comment type="caution">
    <text evidence="5">Lacks conserved residue(s) required for the propagation of feature annotation.</text>
</comment>
<dbReference type="InterPro" id="IPR033752">
    <property type="entry name" value="MetA_family"/>
</dbReference>
<comment type="function">
    <text evidence="5">Transfers an acetyl group from acetyl-CoA to L-homoserine, forming acetyl-L-homoserine.</text>
</comment>
<feature type="site" description="Important for substrate specificity" evidence="5">
    <location>
        <position position="190"/>
    </location>
</feature>
<dbReference type="PANTHER" id="PTHR20919:SF0">
    <property type="entry name" value="HOMOSERINE O-SUCCINYLTRANSFERASE"/>
    <property type="match status" value="1"/>
</dbReference>
<feature type="active site" description="Proton acceptor" evidence="5">
    <location>
        <position position="234"/>
    </location>
</feature>
<dbReference type="AlphaFoldDB" id="A0A2X3B080"/>
<dbReference type="CDD" id="cd03131">
    <property type="entry name" value="GATase1_HTS"/>
    <property type="match status" value="1"/>
</dbReference>
<dbReference type="GO" id="GO:0005737">
    <property type="term" value="C:cytoplasm"/>
    <property type="evidence" value="ECO:0007669"/>
    <property type="project" value="UniProtKB-SubCell"/>
</dbReference>
<evidence type="ECO:0000256" key="1">
    <source>
        <dbReference type="ARBA" id="ARBA00022490"/>
    </source>
</evidence>
<dbReference type="EC" id="2.3.1.31" evidence="5"/>
<feature type="binding site" evidence="5">
    <location>
        <position position="190"/>
    </location>
    <ligand>
        <name>substrate</name>
    </ligand>
</feature>
<name>A0A2X3B080_9HELI</name>
<dbReference type="PIRSF" id="PIRSF000450">
    <property type="entry name" value="H_ser_succinyltr"/>
    <property type="match status" value="1"/>
</dbReference>
<organism evidence="7 8">
    <name type="scientific">Helicobacter fennelliae</name>
    <dbReference type="NCBI Taxonomy" id="215"/>
    <lineage>
        <taxon>Bacteria</taxon>
        <taxon>Pseudomonadati</taxon>
        <taxon>Campylobacterota</taxon>
        <taxon>Epsilonproteobacteria</taxon>
        <taxon>Campylobacterales</taxon>
        <taxon>Helicobacteraceae</taxon>
        <taxon>Helicobacter</taxon>
    </lineage>
</organism>
<dbReference type="NCBIfam" id="TIGR01001">
    <property type="entry name" value="metA"/>
    <property type="match status" value="1"/>
</dbReference>
<evidence type="ECO:0000256" key="6">
    <source>
        <dbReference type="PIRSR" id="PIRSR000450-1"/>
    </source>
</evidence>
<evidence type="ECO:0000256" key="2">
    <source>
        <dbReference type="ARBA" id="ARBA00022605"/>
    </source>
</evidence>
<dbReference type="InterPro" id="IPR029062">
    <property type="entry name" value="Class_I_gatase-like"/>
</dbReference>
<evidence type="ECO:0000256" key="3">
    <source>
        <dbReference type="ARBA" id="ARBA00022679"/>
    </source>
</evidence>
<comment type="subcellular location">
    <subcellularLocation>
        <location evidence="5">Cytoplasm</location>
    </subcellularLocation>
</comment>
<reference evidence="7 8" key="1">
    <citation type="submission" date="2018-06" db="EMBL/GenBank/DDBJ databases">
        <authorList>
            <consortium name="Pathogen Informatics"/>
            <person name="Doyle S."/>
        </authorList>
    </citation>
    <scope>NUCLEOTIDE SEQUENCE [LARGE SCALE GENOMIC DNA]</scope>
    <source>
        <strain evidence="7 8">NCTC13102</strain>
    </source>
</reference>
<keyword evidence="1 5" id="KW-0963">Cytoplasm</keyword>
<dbReference type="UniPathway" id="UPA00051">
    <property type="reaction ID" value="UER00074"/>
</dbReference>
<dbReference type="SUPFAM" id="SSF52317">
    <property type="entry name" value="Class I glutamine amidotransferase-like"/>
    <property type="match status" value="1"/>
</dbReference>
<evidence type="ECO:0000313" key="8">
    <source>
        <dbReference type="Proteomes" id="UP000250166"/>
    </source>
</evidence>
<keyword evidence="4 5" id="KW-0012">Acyltransferase</keyword>
<comment type="similarity">
    <text evidence="5">Belongs to the MetA family.</text>
</comment>
<feature type="binding site" evidence="5">
    <location>
        <position position="248"/>
    </location>
    <ligand>
        <name>substrate</name>
    </ligand>
</feature>
<comment type="pathway">
    <text evidence="5">Amino-acid biosynthesis; L-methionine biosynthesis via de novo pathway; O-acetyl-L-homoserine from L-homoserine: step 1/1.</text>
</comment>
<dbReference type="HAMAP" id="MF_00295">
    <property type="entry name" value="MetA_acyltransf"/>
    <property type="match status" value="1"/>
</dbReference>
<gene>
    <name evidence="7" type="primary">metA</name>
    <name evidence="5" type="synonym">metAA</name>
    <name evidence="7" type="ORF">NCTC13102_00173</name>
</gene>
<evidence type="ECO:0000256" key="4">
    <source>
        <dbReference type="ARBA" id="ARBA00023315"/>
    </source>
</evidence>